<dbReference type="InterPro" id="IPR002201">
    <property type="entry name" value="Glyco_trans_9"/>
</dbReference>
<dbReference type="Gene3D" id="3.40.50.2000">
    <property type="entry name" value="Glycogen Phosphorylase B"/>
    <property type="match status" value="1"/>
</dbReference>
<gene>
    <name evidence="1" type="ORF">SAMN02910323_1293</name>
</gene>
<keyword evidence="1" id="KW-0808">Transferase</keyword>
<accession>A0A1K1N9Y4</accession>
<dbReference type="Proteomes" id="UP000182958">
    <property type="component" value="Unassembled WGS sequence"/>
</dbReference>
<dbReference type="Pfam" id="PF01075">
    <property type="entry name" value="Glyco_transf_9"/>
    <property type="match status" value="1"/>
</dbReference>
<dbReference type="Gene3D" id="3.40.50.720">
    <property type="entry name" value="NAD(P)-binding Rossmann-like Domain"/>
    <property type="match status" value="1"/>
</dbReference>
<dbReference type="GO" id="GO:0016757">
    <property type="term" value="F:glycosyltransferase activity"/>
    <property type="evidence" value="ECO:0007669"/>
    <property type="project" value="InterPro"/>
</dbReference>
<sequence>MCEVEYYYLFPFEKVGRGEKIIIYGNGCVGQWFFSQIQDSQYAQVIAIADQASEMYDNANGLLITPDRIVQYQFDKIVIAIENEKSAYVVRNILVNDYNVDLSKIVLGYKYKKEIPSIKRPFPVVNNNVVYAYQIPGTISLAVWGGGGIGDNIILKRKIDEIMKLQKNLCIDLYTMPKFATYIKSIYGDNAYGGRLNAILDYGPILYEKEKRRYVFSLYRGIDLYVDWVDKNRLKLEDANLLRCINTLERRLKNHDYWKTTEMAIHYALCEKRKLNAYTSANRDGGIQVTDFHTDIPLNIAVEKDYYKLNLRKYITINVGFDNIALTEKLQTKCWPIDNFSMLVSVLKRRYHNIEFLQIDGNGTPKVSGCDRYFIGENIELVKYILKWSMLHISIEGGLVHLASQLDTKCIVLFGPTPLKYYGYDSNINLQAGTCHNCLWLEPNNHFKCCRNLSEPECMISITPKIVCDAAISYLNSITELGDSKR</sequence>
<organism evidence="1 2">
    <name type="scientific">Selenomonas ruminantium</name>
    <dbReference type="NCBI Taxonomy" id="971"/>
    <lineage>
        <taxon>Bacteria</taxon>
        <taxon>Bacillati</taxon>
        <taxon>Bacillota</taxon>
        <taxon>Negativicutes</taxon>
        <taxon>Selenomonadales</taxon>
        <taxon>Selenomonadaceae</taxon>
        <taxon>Selenomonas</taxon>
    </lineage>
</organism>
<name>A0A1K1N9Y4_SELRU</name>
<dbReference type="AlphaFoldDB" id="A0A1K1N9Y4"/>
<dbReference type="EMBL" id="FPJA01000005">
    <property type="protein sequence ID" value="SFW32097.1"/>
    <property type="molecule type" value="Genomic_DNA"/>
</dbReference>
<dbReference type="RefSeq" id="WP_072305961.1">
    <property type="nucleotide sequence ID" value="NZ_FPJA01000005.1"/>
</dbReference>
<evidence type="ECO:0000313" key="2">
    <source>
        <dbReference type="Proteomes" id="UP000182958"/>
    </source>
</evidence>
<keyword evidence="2" id="KW-1185">Reference proteome</keyword>
<evidence type="ECO:0000313" key="1">
    <source>
        <dbReference type="EMBL" id="SFW32097.1"/>
    </source>
</evidence>
<reference evidence="2" key="1">
    <citation type="submission" date="2016-11" db="EMBL/GenBank/DDBJ databases">
        <authorList>
            <person name="Varghese N."/>
            <person name="Submissions S."/>
        </authorList>
    </citation>
    <scope>NUCLEOTIDE SEQUENCE [LARGE SCALE GENOMIC DNA]</scope>
    <source>
        <strain evidence="2">C3</strain>
    </source>
</reference>
<proteinExistence type="predicted"/>
<dbReference type="SUPFAM" id="SSF53756">
    <property type="entry name" value="UDP-Glycosyltransferase/glycogen phosphorylase"/>
    <property type="match status" value="1"/>
</dbReference>
<protein>
    <submittedName>
        <fullName evidence="1">ADP-heptose:LPS heptosyltransferase</fullName>
    </submittedName>
</protein>